<dbReference type="GO" id="GO:0016747">
    <property type="term" value="F:acyltransferase activity, transferring groups other than amino-acyl groups"/>
    <property type="evidence" value="ECO:0007669"/>
    <property type="project" value="InterPro"/>
</dbReference>
<protein>
    <submittedName>
        <fullName evidence="2">GNAT family N-acetyltransferase</fullName>
    </submittedName>
</protein>
<dbReference type="AlphaFoldDB" id="A0A6L6XM34"/>
<dbReference type="EMBL" id="WSEK01000004">
    <property type="protein sequence ID" value="MVQ47978.1"/>
    <property type="molecule type" value="Genomic_DNA"/>
</dbReference>
<feature type="domain" description="N-acetyltransferase" evidence="1">
    <location>
        <begin position="59"/>
        <end position="227"/>
    </location>
</feature>
<proteinExistence type="predicted"/>
<evidence type="ECO:0000259" key="1">
    <source>
        <dbReference type="PROSITE" id="PS51186"/>
    </source>
</evidence>
<organism evidence="2 3">
    <name type="scientific">Nocardioides agri</name>
    <dbReference type="NCBI Taxonomy" id="2682843"/>
    <lineage>
        <taxon>Bacteria</taxon>
        <taxon>Bacillati</taxon>
        <taxon>Actinomycetota</taxon>
        <taxon>Actinomycetes</taxon>
        <taxon>Propionibacteriales</taxon>
        <taxon>Nocardioidaceae</taxon>
        <taxon>Nocardioides</taxon>
    </lineage>
</organism>
<dbReference type="InterPro" id="IPR016181">
    <property type="entry name" value="Acyl_CoA_acyltransferase"/>
</dbReference>
<accession>A0A6L6XM34</accession>
<dbReference type="Proteomes" id="UP000473525">
    <property type="component" value="Unassembled WGS sequence"/>
</dbReference>
<dbReference type="Pfam" id="PF13523">
    <property type="entry name" value="Acetyltransf_8"/>
    <property type="match status" value="1"/>
</dbReference>
<evidence type="ECO:0000313" key="3">
    <source>
        <dbReference type="Proteomes" id="UP000473525"/>
    </source>
</evidence>
<gene>
    <name evidence="2" type="ORF">GON03_02220</name>
</gene>
<dbReference type="SUPFAM" id="SSF55729">
    <property type="entry name" value="Acyl-CoA N-acyltransferases (Nat)"/>
    <property type="match status" value="1"/>
</dbReference>
<keyword evidence="2" id="KW-0808">Transferase</keyword>
<name>A0A6L6XM34_9ACTN</name>
<comment type="caution">
    <text evidence="2">The sequence shown here is derived from an EMBL/GenBank/DDBJ whole genome shotgun (WGS) entry which is preliminary data.</text>
</comment>
<sequence length="233" mass="25956">MSLRLVVQDRGHELAGVAREGEAWAAAARRTVASLHVEPVPLDLSGEVKRFVVDHDNRVAVRAMTRGDLPEVVRWRQSEHLHRWWASDGEPTAERVAAQYGPSIDGMTPTRMWIAEVNGRSVGFVQDYRVGDYPEYAVLGPDPTAIGVDYALAEEWSGRGLGVRVLWAWMLRARHRFPEATAYFAAPDHRNAASLRLLAKVGFTEGLWFDEPQEDGSVDTVVGCTLDVRRVLG</sequence>
<dbReference type="InterPro" id="IPR000182">
    <property type="entry name" value="GNAT_dom"/>
</dbReference>
<keyword evidence="3" id="KW-1185">Reference proteome</keyword>
<dbReference type="PROSITE" id="PS51186">
    <property type="entry name" value="GNAT"/>
    <property type="match status" value="1"/>
</dbReference>
<dbReference type="Gene3D" id="3.40.630.30">
    <property type="match status" value="1"/>
</dbReference>
<dbReference type="RefSeq" id="WP_157340087.1">
    <property type="nucleotide sequence ID" value="NZ_WSEK01000004.1"/>
</dbReference>
<reference evidence="2 3" key="1">
    <citation type="submission" date="2019-12" db="EMBL/GenBank/DDBJ databases">
        <authorList>
            <person name="Huq M.A."/>
        </authorList>
    </citation>
    <scope>NUCLEOTIDE SEQUENCE [LARGE SCALE GENOMIC DNA]</scope>
    <source>
        <strain evidence="2 3">MAH-18</strain>
    </source>
</reference>
<evidence type="ECO:0000313" key="2">
    <source>
        <dbReference type="EMBL" id="MVQ47978.1"/>
    </source>
</evidence>